<gene>
    <name evidence="7" type="ORF">CMQ_5736</name>
</gene>
<keyword evidence="3" id="KW-0443">Lipid metabolism</keyword>
<protein>
    <recommendedName>
        <fullName evidence="6">Tafazzin family protein</fullName>
    </recommendedName>
</protein>
<dbReference type="PRINTS" id="PR00979">
    <property type="entry name" value="TAFAZZIN"/>
</dbReference>
<evidence type="ECO:0000313" key="7">
    <source>
        <dbReference type="EMBL" id="EFW99315.1"/>
    </source>
</evidence>
<dbReference type="RefSeq" id="XP_014168798.1">
    <property type="nucleotide sequence ID" value="XM_014313323.1"/>
</dbReference>
<keyword evidence="2" id="KW-0808">Transferase</keyword>
<dbReference type="PANTHER" id="PTHR12497">
    <property type="entry name" value="TAZ PROTEIN TAFAZZIN"/>
    <property type="match status" value="1"/>
</dbReference>
<evidence type="ECO:0000256" key="4">
    <source>
        <dbReference type="ARBA" id="ARBA00023136"/>
    </source>
</evidence>
<dbReference type="FunCoup" id="F0XSJ4">
    <property type="interactions" value="90"/>
</dbReference>
<dbReference type="GO" id="GO:0031966">
    <property type="term" value="C:mitochondrial membrane"/>
    <property type="evidence" value="ECO:0007669"/>
    <property type="project" value="TreeGrafter"/>
</dbReference>
<dbReference type="GO" id="GO:0047184">
    <property type="term" value="F:1-acylglycerophosphocholine O-acyltransferase activity"/>
    <property type="evidence" value="ECO:0007669"/>
    <property type="project" value="TreeGrafter"/>
</dbReference>
<evidence type="ECO:0000256" key="5">
    <source>
        <dbReference type="ARBA" id="ARBA00023315"/>
    </source>
</evidence>
<evidence type="ECO:0000256" key="3">
    <source>
        <dbReference type="ARBA" id="ARBA00023098"/>
    </source>
</evidence>
<dbReference type="AlphaFoldDB" id="F0XSJ4"/>
<comment type="similarity">
    <text evidence="6">Belongs to the taffazin family.</text>
</comment>
<dbReference type="STRING" id="655863.F0XSJ4"/>
<evidence type="ECO:0000256" key="1">
    <source>
        <dbReference type="ARBA" id="ARBA00004170"/>
    </source>
</evidence>
<dbReference type="GO" id="GO:0007007">
    <property type="term" value="P:inner mitochondrial membrane organization"/>
    <property type="evidence" value="ECO:0007669"/>
    <property type="project" value="TreeGrafter"/>
</dbReference>
<dbReference type="InterPro" id="IPR000872">
    <property type="entry name" value="Tafazzin"/>
</dbReference>
<name>F0XSJ4_GROCL</name>
<evidence type="ECO:0000256" key="6">
    <source>
        <dbReference type="RuleBase" id="RU365062"/>
    </source>
</evidence>
<sequence>MSVSKAPQQQPSLLWRTASTAVMATTGLICRTFLYGLSSVEVHGLDKFLALLDSRRDIEARQRGLITGGLDDPLIWGVLPWRYTLDHRNLRWGLGAHDICYKNSGQTLPTHRLNHSPLGGLFQPTIEQAVGVLSLPSSTPTTTTTTTKMSATAMAPFFSTNGVDRWPSPASFACNRPGWVHIFPEGAVHQQRDRGLRYFRWGIARLILESEPAPEVVPMFIDGPDRVMPEDREFPRFLPRVGQHIRVVFGDALGSDAFAEERARWRKLVAAGGADAPSDSSTESPAAALRREVAMRVRDEVLKLRRQLGYPDEDPALGLAETWAREPHLKRYRSHIDDSLVNQE</sequence>
<dbReference type="InParanoid" id="F0XSJ4"/>
<dbReference type="PANTHER" id="PTHR12497:SF0">
    <property type="entry name" value="TAFAZZIN"/>
    <property type="match status" value="1"/>
</dbReference>
<dbReference type="SUPFAM" id="SSF69593">
    <property type="entry name" value="Glycerol-3-phosphate (1)-acyltransferase"/>
    <property type="match status" value="1"/>
</dbReference>
<dbReference type="GO" id="GO:0035965">
    <property type="term" value="P:cardiolipin acyl-chain remodeling"/>
    <property type="evidence" value="ECO:0007669"/>
    <property type="project" value="TreeGrafter"/>
</dbReference>
<keyword evidence="4" id="KW-0472">Membrane</keyword>
<dbReference type="GeneID" id="25979091"/>
<proteinExistence type="inferred from homology"/>
<dbReference type="EMBL" id="GL629997">
    <property type="protein sequence ID" value="EFW99315.1"/>
    <property type="molecule type" value="Genomic_DNA"/>
</dbReference>
<dbReference type="eggNOG" id="KOG2847">
    <property type="taxonomic scope" value="Eukaryota"/>
</dbReference>
<keyword evidence="8" id="KW-1185">Reference proteome</keyword>
<keyword evidence="5" id="KW-0012">Acyltransferase</keyword>
<dbReference type="OrthoDB" id="193467at2759"/>
<reference evidence="7 8" key="1">
    <citation type="journal article" date="2011" name="Proc. Natl. Acad. Sci. U.S.A.">
        <title>Genome and transcriptome analyses of the mountain pine beetle-fungal symbiont Grosmannia clavigera, a lodgepole pine pathogen.</title>
        <authorList>
            <person name="DiGuistini S."/>
            <person name="Wang Y."/>
            <person name="Liao N.Y."/>
            <person name="Taylor G."/>
            <person name="Tanguay P."/>
            <person name="Feau N."/>
            <person name="Henrissat B."/>
            <person name="Chan S.K."/>
            <person name="Hesse-Orce U."/>
            <person name="Alamouti S.M."/>
            <person name="Tsui C.K.M."/>
            <person name="Docking R.T."/>
            <person name="Levasseur A."/>
            <person name="Haridas S."/>
            <person name="Robertson G."/>
            <person name="Birol I."/>
            <person name="Holt R.A."/>
            <person name="Marra M.A."/>
            <person name="Hamelin R.C."/>
            <person name="Hirst M."/>
            <person name="Jones S.J.M."/>
            <person name="Bohlmann J."/>
            <person name="Breuil C."/>
        </authorList>
    </citation>
    <scope>NUCLEOTIDE SEQUENCE [LARGE SCALE GENOMIC DNA]</scope>
    <source>
        <strain evidence="8">kw1407 / UAMH 11150</strain>
    </source>
</reference>
<dbReference type="Proteomes" id="UP000007796">
    <property type="component" value="Unassembled WGS sequence"/>
</dbReference>
<comment type="subcellular location">
    <subcellularLocation>
        <location evidence="1">Membrane</location>
        <topology evidence="1">Peripheral membrane protein</topology>
    </subcellularLocation>
</comment>
<organism evidence="8">
    <name type="scientific">Grosmannia clavigera (strain kw1407 / UAMH 11150)</name>
    <name type="common">Blue stain fungus</name>
    <name type="synonym">Graphiocladiella clavigera</name>
    <dbReference type="NCBI Taxonomy" id="655863"/>
    <lineage>
        <taxon>Eukaryota</taxon>
        <taxon>Fungi</taxon>
        <taxon>Dikarya</taxon>
        <taxon>Ascomycota</taxon>
        <taxon>Pezizomycotina</taxon>
        <taxon>Sordariomycetes</taxon>
        <taxon>Sordariomycetidae</taxon>
        <taxon>Ophiostomatales</taxon>
        <taxon>Ophiostomataceae</taxon>
        <taxon>Leptographium</taxon>
    </lineage>
</organism>
<dbReference type="HOGENOM" id="CLU_046747_1_0_1"/>
<accession>F0XSJ4</accession>
<evidence type="ECO:0000256" key="2">
    <source>
        <dbReference type="ARBA" id="ARBA00022679"/>
    </source>
</evidence>
<evidence type="ECO:0000313" key="8">
    <source>
        <dbReference type="Proteomes" id="UP000007796"/>
    </source>
</evidence>